<evidence type="ECO:0000313" key="4">
    <source>
        <dbReference type="Proteomes" id="UP001283361"/>
    </source>
</evidence>
<dbReference type="Proteomes" id="UP001283361">
    <property type="component" value="Unassembled WGS sequence"/>
</dbReference>
<feature type="region of interest" description="Disordered" evidence="1">
    <location>
        <begin position="417"/>
        <end position="451"/>
    </location>
</feature>
<name>A0AAE1CYL6_9GAST</name>
<reference evidence="3" key="1">
    <citation type="journal article" date="2023" name="G3 (Bethesda)">
        <title>A reference genome for the long-term kleptoplast-retaining sea slug Elysia crispata morphotype clarki.</title>
        <authorList>
            <person name="Eastman K.E."/>
            <person name="Pendleton A.L."/>
            <person name="Shaikh M.A."/>
            <person name="Suttiyut T."/>
            <person name="Ogas R."/>
            <person name="Tomko P."/>
            <person name="Gavelis G."/>
            <person name="Widhalm J.R."/>
            <person name="Wisecaver J.H."/>
        </authorList>
    </citation>
    <scope>NUCLEOTIDE SEQUENCE</scope>
    <source>
        <strain evidence="3">ECLA1</strain>
    </source>
</reference>
<dbReference type="AlphaFoldDB" id="A0AAE1CYL6"/>
<feature type="region of interest" description="Disordered" evidence="1">
    <location>
        <begin position="38"/>
        <end position="89"/>
    </location>
</feature>
<evidence type="ECO:0000256" key="1">
    <source>
        <dbReference type="SAM" id="MobiDB-lite"/>
    </source>
</evidence>
<gene>
    <name evidence="3" type="ORF">RRG08_015457</name>
</gene>
<feature type="chain" id="PRO_5041982887" evidence="2">
    <location>
        <begin position="22"/>
        <end position="451"/>
    </location>
</feature>
<proteinExistence type="predicted"/>
<keyword evidence="4" id="KW-1185">Reference proteome</keyword>
<dbReference type="EMBL" id="JAWDGP010006203">
    <property type="protein sequence ID" value="KAK3745669.1"/>
    <property type="molecule type" value="Genomic_DNA"/>
</dbReference>
<feature type="compositionally biased region" description="Basic and acidic residues" evidence="1">
    <location>
        <begin position="45"/>
        <end position="54"/>
    </location>
</feature>
<feature type="compositionally biased region" description="Acidic residues" evidence="1">
    <location>
        <begin position="112"/>
        <end position="124"/>
    </location>
</feature>
<feature type="compositionally biased region" description="Basic and acidic residues" evidence="1">
    <location>
        <begin position="435"/>
        <end position="451"/>
    </location>
</feature>
<comment type="caution">
    <text evidence="3">The sequence shown here is derived from an EMBL/GenBank/DDBJ whole genome shotgun (WGS) entry which is preliminary data.</text>
</comment>
<accession>A0AAE1CYL6</accession>
<sequence length="451" mass="51768">MLIRWTVSLVLVVALTELGMAAGVKQDTPGLLGDAIKQQSSAQLHTEKRSKRDSMSPGFYQGSAEDSDDGESLSDSPTRPDPDITDQDVTDMFGEPAALQDLYGSAGTEAYGGDEDDDDDDDDLSSLFYASYGNRDVADQDDDFDEKRTRLFVGKRARLFVGKRPQPSADKRRLFVGKRPEPSVDKRRLFVGKRPEPSVDKRRLFVGKRPQTSAEKRRLFVGKRQRLFVGKKSRLFVGKRQRLFVGKRPRLFVGKRQRLFVGKRDWQANVQRRLQEFLEQRDRMRNDFVGKRYKFLGNFQADKRPQRMFIGKRDDASQILQEIRDLDDKRARLFVGKRDPFTTDFSDEQKRFREFVGKRQQELLDNEDAPGQMDLSHADFGDGTKRSSRMFVGKRPEPAPYDFMEKRHRYFVGKRASGFEGDNVKGNSVDNDASAVKDESLKRSREFVGGR</sequence>
<feature type="signal peptide" evidence="2">
    <location>
        <begin position="1"/>
        <end position="21"/>
    </location>
</feature>
<feature type="region of interest" description="Disordered" evidence="1">
    <location>
        <begin position="106"/>
        <end position="127"/>
    </location>
</feature>
<evidence type="ECO:0000256" key="2">
    <source>
        <dbReference type="SAM" id="SignalP"/>
    </source>
</evidence>
<protein>
    <submittedName>
        <fullName evidence="3">Uncharacterized protein</fullName>
    </submittedName>
</protein>
<organism evidence="3 4">
    <name type="scientific">Elysia crispata</name>
    <name type="common">lettuce slug</name>
    <dbReference type="NCBI Taxonomy" id="231223"/>
    <lineage>
        <taxon>Eukaryota</taxon>
        <taxon>Metazoa</taxon>
        <taxon>Spiralia</taxon>
        <taxon>Lophotrochozoa</taxon>
        <taxon>Mollusca</taxon>
        <taxon>Gastropoda</taxon>
        <taxon>Heterobranchia</taxon>
        <taxon>Euthyneura</taxon>
        <taxon>Panpulmonata</taxon>
        <taxon>Sacoglossa</taxon>
        <taxon>Placobranchoidea</taxon>
        <taxon>Plakobranchidae</taxon>
        <taxon>Elysia</taxon>
    </lineage>
</organism>
<evidence type="ECO:0000313" key="3">
    <source>
        <dbReference type="EMBL" id="KAK3745669.1"/>
    </source>
</evidence>
<keyword evidence="2" id="KW-0732">Signal</keyword>